<sequence>MMNKEKIMTETPRFLSCGFGLQSTVIGEMSARGDLPKCTVIHADTGWERQATKDIRDFYAARWRSMGLDVHILAGQDIRRDGAKEHIHMPFWTDAGGPLRRQCTYDFKLVPIKRKVRECLGFDPSKPPHPKPGAAIIWLGITVDEWTRAKPSRIKFMENRYPLLVAKMDRQDCTAWLQDRDLPVPVKSACIGCPYRRASEWIDIRENVPNEWQQAVEFDEVNRNNPLAERDAGNTADELYIWREAEPLAEADLDNAAKREKQRYGTQLPMFACESGFCGV</sequence>
<name>X1CA90_9ZZZZ</name>
<gene>
    <name evidence="2" type="ORF">S01H4_38286</name>
</gene>
<protein>
    <recommendedName>
        <fullName evidence="1">Phosphoadenosine phosphosulphate reductase domain-containing protein</fullName>
    </recommendedName>
</protein>
<evidence type="ECO:0000259" key="1">
    <source>
        <dbReference type="Pfam" id="PF01507"/>
    </source>
</evidence>
<feature type="domain" description="Phosphoadenosine phosphosulphate reductase" evidence="1">
    <location>
        <begin position="14"/>
        <end position="118"/>
    </location>
</feature>
<dbReference type="InterPro" id="IPR014729">
    <property type="entry name" value="Rossmann-like_a/b/a_fold"/>
</dbReference>
<dbReference type="Pfam" id="PF01507">
    <property type="entry name" value="PAPS_reduct"/>
    <property type="match status" value="1"/>
</dbReference>
<evidence type="ECO:0000313" key="2">
    <source>
        <dbReference type="EMBL" id="GAH05036.1"/>
    </source>
</evidence>
<organism evidence="2">
    <name type="scientific">marine sediment metagenome</name>
    <dbReference type="NCBI Taxonomy" id="412755"/>
    <lineage>
        <taxon>unclassified sequences</taxon>
        <taxon>metagenomes</taxon>
        <taxon>ecological metagenomes</taxon>
    </lineage>
</organism>
<proteinExistence type="predicted"/>
<dbReference type="EMBL" id="BART01020639">
    <property type="protein sequence ID" value="GAH05036.1"/>
    <property type="molecule type" value="Genomic_DNA"/>
</dbReference>
<dbReference type="InterPro" id="IPR002500">
    <property type="entry name" value="PAPS_reduct_dom"/>
</dbReference>
<reference evidence="2" key="1">
    <citation type="journal article" date="2014" name="Front. Microbiol.">
        <title>High frequency of phylogenetically diverse reductive dehalogenase-homologous genes in deep subseafloor sedimentary metagenomes.</title>
        <authorList>
            <person name="Kawai M."/>
            <person name="Futagami T."/>
            <person name="Toyoda A."/>
            <person name="Takaki Y."/>
            <person name="Nishi S."/>
            <person name="Hori S."/>
            <person name="Arai W."/>
            <person name="Tsubouchi T."/>
            <person name="Morono Y."/>
            <person name="Uchiyama I."/>
            <person name="Ito T."/>
            <person name="Fujiyama A."/>
            <person name="Inagaki F."/>
            <person name="Takami H."/>
        </authorList>
    </citation>
    <scope>NUCLEOTIDE SEQUENCE</scope>
    <source>
        <strain evidence="2">Expedition CK06-06</strain>
    </source>
</reference>
<accession>X1CA90</accession>
<dbReference type="SUPFAM" id="SSF52402">
    <property type="entry name" value="Adenine nucleotide alpha hydrolases-like"/>
    <property type="match status" value="1"/>
</dbReference>
<comment type="caution">
    <text evidence="2">The sequence shown here is derived from an EMBL/GenBank/DDBJ whole genome shotgun (WGS) entry which is preliminary data.</text>
</comment>
<dbReference type="Gene3D" id="3.40.50.620">
    <property type="entry name" value="HUPs"/>
    <property type="match status" value="1"/>
</dbReference>
<dbReference type="AlphaFoldDB" id="X1CA90"/>
<dbReference type="GO" id="GO:0003824">
    <property type="term" value="F:catalytic activity"/>
    <property type="evidence" value="ECO:0007669"/>
    <property type="project" value="InterPro"/>
</dbReference>